<dbReference type="InterPro" id="IPR008816">
    <property type="entry name" value="Gly_zipper_2TM_dom"/>
</dbReference>
<proteinExistence type="predicted"/>
<protein>
    <recommendedName>
        <fullName evidence="2">Glycine zipper 2TM domain-containing protein</fullName>
    </recommendedName>
</protein>
<dbReference type="Proteomes" id="UP001150925">
    <property type="component" value="Unassembled WGS sequence"/>
</dbReference>
<evidence type="ECO:0000256" key="1">
    <source>
        <dbReference type="SAM" id="SignalP"/>
    </source>
</evidence>
<feature type="non-terminal residue" evidence="3">
    <location>
        <position position="104"/>
    </location>
</feature>
<accession>A0A9W8AYL9</accession>
<sequence>MVRFITPLLALLCASAVIASPTSSQNAGAVYNQVPQQHYQQPGIPQQQYQQPNNRLNKSHKALKYGALGAIAGGFIGHKYNRTMTGAILGGIGGALYGRHKDKQ</sequence>
<reference evidence="3" key="1">
    <citation type="submission" date="2022-07" db="EMBL/GenBank/DDBJ databases">
        <title>Phylogenomic reconstructions and comparative analyses of Kickxellomycotina fungi.</title>
        <authorList>
            <person name="Reynolds N.K."/>
            <person name="Stajich J.E."/>
            <person name="Barry K."/>
            <person name="Grigoriev I.V."/>
            <person name="Crous P."/>
            <person name="Smith M.E."/>
        </authorList>
    </citation>
    <scope>NUCLEOTIDE SEQUENCE</scope>
    <source>
        <strain evidence="3">RSA 1196</strain>
    </source>
</reference>
<feature type="chain" id="PRO_5040868283" description="Glycine zipper 2TM domain-containing protein" evidence="1">
    <location>
        <begin position="20"/>
        <end position="104"/>
    </location>
</feature>
<evidence type="ECO:0000259" key="2">
    <source>
        <dbReference type="Pfam" id="PF05433"/>
    </source>
</evidence>
<organism evidence="3 4">
    <name type="scientific">Dispira parvispora</name>
    <dbReference type="NCBI Taxonomy" id="1520584"/>
    <lineage>
        <taxon>Eukaryota</taxon>
        <taxon>Fungi</taxon>
        <taxon>Fungi incertae sedis</taxon>
        <taxon>Zoopagomycota</taxon>
        <taxon>Kickxellomycotina</taxon>
        <taxon>Dimargaritomycetes</taxon>
        <taxon>Dimargaritales</taxon>
        <taxon>Dimargaritaceae</taxon>
        <taxon>Dispira</taxon>
    </lineage>
</organism>
<gene>
    <name evidence="3" type="ORF">IWQ62_001167</name>
</gene>
<dbReference type="GO" id="GO:0019867">
    <property type="term" value="C:outer membrane"/>
    <property type="evidence" value="ECO:0007669"/>
    <property type="project" value="InterPro"/>
</dbReference>
<dbReference type="EMBL" id="JANBPY010000164">
    <property type="protein sequence ID" value="KAJ1968562.1"/>
    <property type="molecule type" value="Genomic_DNA"/>
</dbReference>
<dbReference type="Pfam" id="PF05433">
    <property type="entry name" value="Rick_17kDa_Anti"/>
    <property type="match status" value="1"/>
</dbReference>
<name>A0A9W8AYL9_9FUNG</name>
<keyword evidence="1" id="KW-0732">Signal</keyword>
<feature type="signal peptide" evidence="1">
    <location>
        <begin position="1"/>
        <end position="19"/>
    </location>
</feature>
<evidence type="ECO:0000313" key="4">
    <source>
        <dbReference type="Proteomes" id="UP001150925"/>
    </source>
</evidence>
<evidence type="ECO:0000313" key="3">
    <source>
        <dbReference type="EMBL" id="KAJ1968562.1"/>
    </source>
</evidence>
<feature type="domain" description="Glycine zipper 2TM" evidence="2">
    <location>
        <begin position="65"/>
        <end position="98"/>
    </location>
</feature>
<comment type="caution">
    <text evidence="3">The sequence shown here is derived from an EMBL/GenBank/DDBJ whole genome shotgun (WGS) entry which is preliminary data.</text>
</comment>
<keyword evidence="4" id="KW-1185">Reference proteome</keyword>
<dbReference type="AlphaFoldDB" id="A0A9W8AYL9"/>